<feature type="compositionally biased region" description="Acidic residues" evidence="1">
    <location>
        <begin position="501"/>
        <end position="510"/>
    </location>
</feature>
<reference evidence="3" key="1">
    <citation type="journal article" date="2019" name="Int. J. Syst. Evol. Microbiol.">
        <title>The Global Catalogue of Microorganisms (GCM) 10K type strain sequencing project: providing services to taxonomists for standard genome sequencing and annotation.</title>
        <authorList>
            <consortium name="The Broad Institute Genomics Platform"/>
            <consortium name="The Broad Institute Genome Sequencing Center for Infectious Disease"/>
            <person name="Wu L."/>
            <person name="Ma J."/>
        </authorList>
    </citation>
    <scope>NUCLEOTIDE SEQUENCE [LARGE SCALE GENOMIC DNA]</scope>
    <source>
        <strain evidence="3">TBRC 7912</strain>
    </source>
</reference>
<evidence type="ECO:0000313" key="2">
    <source>
        <dbReference type="EMBL" id="MFC3980183.1"/>
    </source>
</evidence>
<comment type="caution">
    <text evidence="2">The sequence shown here is derived from an EMBL/GenBank/DDBJ whole genome shotgun (WGS) entry which is preliminary data.</text>
</comment>
<protein>
    <recommendedName>
        <fullName evidence="4">Phage portal protein</fullName>
    </recommendedName>
</protein>
<dbReference type="EMBL" id="JBHSBC010000008">
    <property type="protein sequence ID" value="MFC3980183.1"/>
    <property type="molecule type" value="Genomic_DNA"/>
</dbReference>
<proteinExistence type="predicted"/>
<name>A0ABV8EYN5_9ACTN</name>
<sequence length="525" mass="57073">MPLPSGGTWPPQHLNPIYQHYGVLDAWYRGDDDELADLYGAQGVGARPANRPGQYRGGVVGALSRWFWGQPTPAGEKRTKLHVPVASDIATMSSDLLFSEPPSLTVETVATQERIEELVEDGLQATLLEGAEVGAALGGYYLRAVWDTQVAERPWLAVVHADAAVPEWRWGRLSAVTFWRVVEQDDQTCLIHLERHEPKVILHGLYRGRPGSLGDPVPLTDHPETAGLQPVVQTRIDKLTAVYVPNMRPNRTWRNFPAGANLGRSDFDGPVLGLMDALDETYTSWMRDVRLAKARLIVPSSYLQSNGPGRGASFDLDRELYETMSVLGGDDRMEISAQQFGIRTVEHRDTAAELLAAILRSTGYSAQSFGLSGDVAVTATEVSAKERRSLTTRGRKAVYTGPALADAVEMLLLLEAALFSSGVAPERPTVVFGDSVSPDLAQLATTAELMRRAEAASDETLVRMLHPDWDETEITAEVERIADARPDPVADPFALPGEMTGPDDGEDPEAEGQGGPPGQQGRPGE</sequence>
<feature type="region of interest" description="Disordered" evidence="1">
    <location>
        <begin position="479"/>
        <end position="525"/>
    </location>
</feature>
<feature type="compositionally biased region" description="Basic and acidic residues" evidence="1">
    <location>
        <begin position="479"/>
        <end position="488"/>
    </location>
</feature>
<evidence type="ECO:0000256" key="1">
    <source>
        <dbReference type="SAM" id="MobiDB-lite"/>
    </source>
</evidence>
<feature type="compositionally biased region" description="Gly residues" evidence="1">
    <location>
        <begin position="512"/>
        <end position="525"/>
    </location>
</feature>
<evidence type="ECO:0000313" key="3">
    <source>
        <dbReference type="Proteomes" id="UP001595698"/>
    </source>
</evidence>
<evidence type="ECO:0008006" key="4">
    <source>
        <dbReference type="Google" id="ProtNLM"/>
    </source>
</evidence>
<dbReference type="RefSeq" id="WP_386189151.1">
    <property type="nucleotide sequence ID" value="NZ_JBHSBC010000008.1"/>
</dbReference>
<keyword evidence="3" id="KW-1185">Reference proteome</keyword>
<gene>
    <name evidence="2" type="ORF">ACFOYY_08640</name>
</gene>
<organism evidence="2 3">
    <name type="scientific">Streptosporangium jomthongense</name>
    <dbReference type="NCBI Taxonomy" id="1193683"/>
    <lineage>
        <taxon>Bacteria</taxon>
        <taxon>Bacillati</taxon>
        <taxon>Actinomycetota</taxon>
        <taxon>Actinomycetes</taxon>
        <taxon>Streptosporangiales</taxon>
        <taxon>Streptosporangiaceae</taxon>
        <taxon>Streptosporangium</taxon>
    </lineage>
</organism>
<dbReference type="Proteomes" id="UP001595698">
    <property type="component" value="Unassembled WGS sequence"/>
</dbReference>
<accession>A0ABV8EYN5</accession>